<evidence type="ECO:0000313" key="3">
    <source>
        <dbReference type="Proteomes" id="UP001626550"/>
    </source>
</evidence>
<comment type="caution">
    <text evidence="2">The sequence shown here is derived from an EMBL/GenBank/DDBJ whole genome shotgun (WGS) entry which is preliminary data.</text>
</comment>
<name>A0ABD2PVL5_9PLAT</name>
<proteinExistence type="predicted"/>
<reference evidence="2 3" key="1">
    <citation type="submission" date="2024-11" db="EMBL/GenBank/DDBJ databases">
        <title>Adaptive evolution of stress response genes in parasites aligns with host niche diversity.</title>
        <authorList>
            <person name="Hahn C."/>
            <person name="Resl P."/>
        </authorList>
    </citation>
    <scope>NUCLEOTIDE SEQUENCE [LARGE SCALE GENOMIC DNA]</scope>
    <source>
        <strain evidence="2">EGGRZ-B1_66</strain>
        <tissue evidence="2">Body</tissue>
    </source>
</reference>
<feature type="chain" id="PRO_5044777360" evidence="1">
    <location>
        <begin position="28"/>
        <end position="64"/>
    </location>
</feature>
<dbReference type="Proteomes" id="UP001626550">
    <property type="component" value="Unassembled WGS sequence"/>
</dbReference>
<keyword evidence="3" id="KW-1185">Reference proteome</keyword>
<feature type="signal peptide" evidence="1">
    <location>
        <begin position="1"/>
        <end position="27"/>
    </location>
</feature>
<evidence type="ECO:0000313" key="2">
    <source>
        <dbReference type="EMBL" id="KAL3311480.1"/>
    </source>
</evidence>
<sequence length="64" mass="7330">MFDSRFGLVLLLVLAVALTAMVTNVQAESEPAFDDDLEMKVIRRNYAKFFGLDGNYPRFKKRSL</sequence>
<evidence type="ECO:0000256" key="1">
    <source>
        <dbReference type="SAM" id="SignalP"/>
    </source>
</evidence>
<accession>A0ABD2PVL5</accession>
<keyword evidence="1" id="KW-0732">Signal</keyword>
<gene>
    <name evidence="2" type="ORF">Ciccas_009939</name>
</gene>
<protein>
    <submittedName>
        <fullName evidence="2">Uncharacterized protein</fullName>
    </submittedName>
</protein>
<dbReference type="EMBL" id="JBJKFK010002197">
    <property type="protein sequence ID" value="KAL3311480.1"/>
    <property type="molecule type" value="Genomic_DNA"/>
</dbReference>
<organism evidence="2 3">
    <name type="scientific">Cichlidogyrus casuarinus</name>
    <dbReference type="NCBI Taxonomy" id="1844966"/>
    <lineage>
        <taxon>Eukaryota</taxon>
        <taxon>Metazoa</taxon>
        <taxon>Spiralia</taxon>
        <taxon>Lophotrochozoa</taxon>
        <taxon>Platyhelminthes</taxon>
        <taxon>Monogenea</taxon>
        <taxon>Monopisthocotylea</taxon>
        <taxon>Dactylogyridea</taxon>
        <taxon>Ancyrocephalidae</taxon>
        <taxon>Cichlidogyrus</taxon>
    </lineage>
</organism>
<dbReference type="AlphaFoldDB" id="A0ABD2PVL5"/>